<feature type="transmembrane region" description="Helical" evidence="2">
    <location>
        <begin position="62"/>
        <end position="84"/>
    </location>
</feature>
<name>A0A0F7VG78_PENBI</name>
<feature type="transmembrane region" description="Helical" evidence="2">
    <location>
        <begin position="29"/>
        <end position="50"/>
    </location>
</feature>
<feature type="compositionally biased region" description="Low complexity" evidence="1">
    <location>
        <begin position="225"/>
        <end position="235"/>
    </location>
</feature>
<dbReference type="Proteomes" id="UP000042958">
    <property type="component" value="Unassembled WGS sequence"/>
</dbReference>
<reference evidence="4" key="1">
    <citation type="journal article" date="2015" name="Genome Announc.">
        <title>Draft genome sequence of the fungus Penicillium brasilianum MG11.</title>
        <authorList>
            <person name="Horn F."/>
            <person name="Linde J."/>
            <person name="Mattern D.J."/>
            <person name="Walther G."/>
            <person name="Guthke R."/>
            <person name="Brakhage A.A."/>
            <person name="Valiante V."/>
        </authorList>
    </citation>
    <scope>NUCLEOTIDE SEQUENCE [LARGE SCALE GENOMIC DNA]</scope>
    <source>
        <strain evidence="4">MG11</strain>
    </source>
</reference>
<evidence type="ECO:0000256" key="1">
    <source>
        <dbReference type="SAM" id="MobiDB-lite"/>
    </source>
</evidence>
<protein>
    <submittedName>
        <fullName evidence="3">Uncharacterized protein</fullName>
    </submittedName>
</protein>
<evidence type="ECO:0000313" key="4">
    <source>
        <dbReference type="Proteomes" id="UP000042958"/>
    </source>
</evidence>
<dbReference type="EMBL" id="CDHK01000003">
    <property type="protein sequence ID" value="CEO59055.1"/>
    <property type="molecule type" value="Genomic_DNA"/>
</dbReference>
<dbReference type="AlphaFoldDB" id="A0A0F7VG78"/>
<feature type="transmembrane region" description="Helical" evidence="2">
    <location>
        <begin position="128"/>
        <end position="150"/>
    </location>
</feature>
<gene>
    <name evidence="3" type="ORF">PMG11_03744</name>
</gene>
<keyword evidence="2" id="KW-0812">Transmembrane</keyword>
<organism evidence="3 4">
    <name type="scientific">Penicillium brasilianum</name>
    <dbReference type="NCBI Taxonomy" id="104259"/>
    <lineage>
        <taxon>Eukaryota</taxon>
        <taxon>Fungi</taxon>
        <taxon>Dikarya</taxon>
        <taxon>Ascomycota</taxon>
        <taxon>Pezizomycotina</taxon>
        <taxon>Eurotiomycetes</taxon>
        <taxon>Eurotiomycetidae</taxon>
        <taxon>Eurotiales</taxon>
        <taxon>Aspergillaceae</taxon>
        <taxon>Penicillium</taxon>
    </lineage>
</organism>
<dbReference type="OrthoDB" id="3254104at2759"/>
<evidence type="ECO:0000256" key="2">
    <source>
        <dbReference type="SAM" id="Phobius"/>
    </source>
</evidence>
<feature type="transmembrane region" description="Helical" evidence="2">
    <location>
        <begin position="96"/>
        <end position="116"/>
    </location>
</feature>
<accession>A0A0F7VG78</accession>
<keyword evidence="4" id="KW-1185">Reference proteome</keyword>
<keyword evidence="2" id="KW-1133">Transmembrane helix</keyword>
<feature type="compositionally biased region" description="Polar residues" evidence="1">
    <location>
        <begin position="185"/>
        <end position="201"/>
    </location>
</feature>
<evidence type="ECO:0000313" key="3">
    <source>
        <dbReference type="EMBL" id="CEO59055.1"/>
    </source>
</evidence>
<proteinExistence type="predicted"/>
<sequence>MQALSAEPDRWAESEPISSAHRVSRPWRLVTALSAALLLSGYLILAVVFGDPNEELHIDRTASLVFALFFIGISYIGTIAIAYFQRKRKLFLLQSLFMPCLVVNLVALFNVLFNILSRSLFPLNAIRVIGIGLPSAFIVIYGLASFLIYYEYGPSRGHRAEDGTPLLSQEEMQRRQLLRLLQEQGSGAPSPNPSQTNTTYRLETVPGLDPTPKTWDPHLIPPPSTSWSSLSRTTT</sequence>
<keyword evidence="2" id="KW-0472">Membrane</keyword>
<feature type="region of interest" description="Disordered" evidence="1">
    <location>
        <begin position="183"/>
        <end position="235"/>
    </location>
</feature>